<dbReference type="AlphaFoldDB" id="A0A5S4YL99"/>
<accession>A0A5S4YL99</accession>
<reference evidence="1 2" key="1">
    <citation type="submission" date="2019-08" db="EMBL/GenBank/DDBJ databases">
        <title>Bradyrhizobium hipponensis sp. nov., a rhizobium isolated from a Lupinus angustifolius root nodule in Tunisia.</title>
        <authorList>
            <person name="Off K."/>
            <person name="Rejili M."/>
            <person name="Mars M."/>
            <person name="Brachmann A."/>
            <person name="Marin M."/>
        </authorList>
    </citation>
    <scope>NUCLEOTIDE SEQUENCE [LARGE SCALE GENOMIC DNA]</scope>
    <source>
        <strain evidence="2">aSej3</strain>
    </source>
</reference>
<dbReference type="InterPro" id="IPR029063">
    <property type="entry name" value="SAM-dependent_MTases_sf"/>
</dbReference>
<protein>
    <submittedName>
        <fullName evidence="1">Class I SAM-dependent methyltransferase</fullName>
    </submittedName>
</protein>
<dbReference type="SUPFAM" id="SSF53335">
    <property type="entry name" value="S-adenosyl-L-methionine-dependent methyltransferases"/>
    <property type="match status" value="1"/>
</dbReference>
<keyword evidence="1" id="KW-0489">Methyltransferase</keyword>
<sequence length="270" mass="29648">MLGGFITNHELVTQLAIFAPNSSGSAKAKANLTILSAQHTFPLFCGLLRQQGQPPVEARPLESFCSAEPSNGDAVELARLFNKYGSDKASSHDYYRVYAEMLGPLRRDQLRILEIGCGTNNRDVVSTMGKFGRPGASLRAFRDFLPNSEIFGADVDRRILFEEDRIKTYFVDQTSLQSLDDLAAVLPSQGLDLIIDDGLHSPSANVATLIFALKKLKASGWFVVEDVAEESVPVWQLVSAVLAKQYTSTILRGRSGFMVVVKKASSEWQS</sequence>
<gene>
    <name evidence="1" type="ORF">FXV83_40045</name>
</gene>
<evidence type="ECO:0000313" key="2">
    <source>
        <dbReference type="Proteomes" id="UP000324797"/>
    </source>
</evidence>
<dbReference type="Gene3D" id="3.40.50.150">
    <property type="entry name" value="Vaccinia Virus protein VP39"/>
    <property type="match status" value="1"/>
</dbReference>
<keyword evidence="2" id="KW-1185">Reference proteome</keyword>
<dbReference type="EMBL" id="VSTH01000213">
    <property type="protein sequence ID" value="TYO61099.1"/>
    <property type="molecule type" value="Genomic_DNA"/>
</dbReference>
<name>A0A5S4YL99_9BRAD</name>
<comment type="caution">
    <text evidence="1">The sequence shown here is derived from an EMBL/GenBank/DDBJ whole genome shotgun (WGS) entry which is preliminary data.</text>
</comment>
<dbReference type="RefSeq" id="WP_148745542.1">
    <property type="nucleotide sequence ID" value="NZ_VSTH01000213.1"/>
</dbReference>
<evidence type="ECO:0000313" key="1">
    <source>
        <dbReference type="EMBL" id="TYO61099.1"/>
    </source>
</evidence>
<dbReference type="GO" id="GO:0032259">
    <property type="term" value="P:methylation"/>
    <property type="evidence" value="ECO:0007669"/>
    <property type="project" value="UniProtKB-KW"/>
</dbReference>
<proteinExistence type="predicted"/>
<dbReference type="Proteomes" id="UP000324797">
    <property type="component" value="Unassembled WGS sequence"/>
</dbReference>
<keyword evidence="1" id="KW-0808">Transferase</keyword>
<organism evidence="1 2">
    <name type="scientific">Bradyrhizobium hipponense</name>
    <dbReference type="NCBI Taxonomy" id="2605638"/>
    <lineage>
        <taxon>Bacteria</taxon>
        <taxon>Pseudomonadati</taxon>
        <taxon>Pseudomonadota</taxon>
        <taxon>Alphaproteobacteria</taxon>
        <taxon>Hyphomicrobiales</taxon>
        <taxon>Nitrobacteraceae</taxon>
        <taxon>Bradyrhizobium</taxon>
    </lineage>
</organism>
<dbReference type="GO" id="GO:0008168">
    <property type="term" value="F:methyltransferase activity"/>
    <property type="evidence" value="ECO:0007669"/>
    <property type="project" value="UniProtKB-KW"/>
</dbReference>